<dbReference type="PANTHER" id="PTHR21396">
    <property type="entry name" value="39S RIBOSOMAL PROTEIN L43"/>
    <property type="match status" value="1"/>
</dbReference>
<dbReference type="VEuPathDB" id="FungiDB:DIURU_001330"/>
<evidence type="ECO:0000313" key="9">
    <source>
        <dbReference type="Proteomes" id="UP000449547"/>
    </source>
</evidence>
<dbReference type="Proteomes" id="UP000449547">
    <property type="component" value="Unassembled WGS sequence"/>
</dbReference>
<evidence type="ECO:0000256" key="6">
    <source>
        <dbReference type="ARBA" id="ARBA00035188"/>
    </source>
</evidence>
<dbReference type="EMBL" id="SWFT01000041">
    <property type="protein sequence ID" value="KAA8905794.1"/>
    <property type="molecule type" value="Genomic_DNA"/>
</dbReference>
<sequence>MPVKAIAKTSIARNGVGSFVRPCYRVTLQYCNWGGSSQGLRDLLSSKTLDQMAAKEKSIVWEVKKVAGHPKAIFHYNNNKTNEVDLANLSQSEILKKVNEFSQRSGNDLFKFNHKVMSINESVRGVWSPLHEPKGHRHQI</sequence>
<comment type="caution">
    <text evidence="8">The sequence shown here is derived from an EMBL/GenBank/DDBJ whole genome shotgun (WGS) entry which is preliminary data.</text>
</comment>
<dbReference type="RefSeq" id="XP_034013840.1">
    <property type="nucleotide sequence ID" value="XM_034153862.1"/>
</dbReference>
<keyword evidence="4" id="KW-0496">Mitochondrion</keyword>
<dbReference type="PANTHER" id="PTHR21396:SF2">
    <property type="entry name" value="LARGE RIBOSOMAL SUBUNIT PROTEIN ML43"/>
    <property type="match status" value="1"/>
</dbReference>
<name>A0A642UZF1_DIURU</name>
<reference evidence="8 9" key="1">
    <citation type="submission" date="2019-07" db="EMBL/GenBank/DDBJ databases">
        <title>Genome assembly of two rare yeast pathogens: Diutina rugosa and Trichomonascus ciferrii.</title>
        <authorList>
            <person name="Mixao V."/>
            <person name="Saus E."/>
            <person name="Hansen A."/>
            <person name="Lass-Flor C."/>
            <person name="Gabaldon T."/>
        </authorList>
    </citation>
    <scope>NUCLEOTIDE SEQUENCE [LARGE SCALE GENOMIC DNA]</scope>
    <source>
        <strain evidence="8 9">CBS 613</strain>
    </source>
</reference>
<comment type="similarity">
    <text evidence="2">Belongs to the mitochondrion-specific ribosomal protein mL43 family.</text>
</comment>
<dbReference type="SUPFAM" id="SSF52833">
    <property type="entry name" value="Thioredoxin-like"/>
    <property type="match status" value="1"/>
</dbReference>
<dbReference type="SMART" id="SM00916">
    <property type="entry name" value="L51_S25_CI-B8"/>
    <property type="match status" value="1"/>
</dbReference>
<dbReference type="GO" id="GO:0005762">
    <property type="term" value="C:mitochondrial large ribosomal subunit"/>
    <property type="evidence" value="ECO:0007669"/>
    <property type="project" value="TreeGrafter"/>
</dbReference>
<evidence type="ECO:0000259" key="7">
    <source>
        <dbReference type="SMART" id="SM00916"/>
    </source>
</evidence>
<dbReference type="Gene3D" id="3.40.30.10">
    <property type="entry name" value="Glutaredoxin"/>
    <property type="match status" value="1"/>
</dbReference>
<proteinExistence type="inferred from homology"/>
<protein>
    <recommendedName>
        <fullName evidence="6">Large ribosomal subunit protein mL43</fullName>
    </recommendedName>
</protein>
<dbReference type="GO" id="GO:0003735">
    <property type="term" value="F:structural constituent of ribosome"/>
    <property type="evidence" value="ECO:0007669"/>
    <property type="project" value="InterPro"/>
</dbReference>
<keyword evidence="5" id="KW-0687">Ribonucleoprotein</keyword>
<evidence type="ECO:0000256" key="4">
    <source>
        <dbReference type="ARBA" id="ARBA00023128"/>
    </source>
</evidence>
<dbReference type="GO" id="GO:0032543">
    <property type="term" value="P:mitochondrial translation"/>
    <property type="evidence" value="ECO:0007669"/>
    <property type="project" value="InterPro"/>
</dbReference>
<dbReference type="Pfam" id="PF05047">
    <property type="entry name" value="L51_S25_CI-B8"/>
    <property type="match status" value="1"/>
</dbReference>
<feature type="domain" description="Ribosomal protein/NADH dehydrogenase" evidence="7">
    <location>
        <begin position="32"/>
        <end position="105"/>
    </location>
</feature>
<evidence type="ECO:0000256" key="2">
    <source>
        <dbReference type="ARBA" id="ARBA00006073"/>
    </source>
</evidence>
<evidence type="ECO:0000313" key="8">
    <source>
        <dbReference type="EMBL" id="KAA8905794.1"/>
    </source>
</evidence>
<dbReference type="InterPro" id="IPR007741">
    <property type="entry name" value="Ribosomal_mL43/mS25/NADH_DH"/>
</dbReference>
<organism evidence="8 9">
    <name type="scientific">Diutina rugosa</name>
    <name type="common">Yeast</name>
    <name type="synonym">Candida rugosa</name>
    <dbReference type="NCBI Taxonomy" id="5481"/>
    <lineage>
        <taxon>Eukaryota</taxon>
        <taxon>Fungi</taxon>
        <taxon>Dikarya</taxon>
        <taxon>Ascomycota</taxon>
        <taxon>Saccharomycotina</taxon>
        <taxon>Pichiomycetes</taxon>
        <taxon>Debaryomycetaceae</taxon>
        <taxon>Diutina</taxon>
    </lineage>
</organism>
<dbReference type="InterPro" id="IPR036249">
    <property type="entry name" value="Thioredoxin-like_sf"/>
</dbReference>
<comment type="subcellular location">
    <subcellularLocation>
        <location evidence="1">Mitochondrion</location>
    </subcellularLocation>
</comment>
<accession>A0A642UZF1</accession>
<keyword evidence="9" id="KW-1185">Reference proteome</keyword>
<dbReference type="AlphaFoldDB" id="A0A642UZF1"/>
<evidence type="ECO:0000256" key="1">
    <source>
        <dbReference type="ARBA" id="ARBA00004173"/>
    </source>
</evidence>
<dbReference type="InterPro" id="IPR039927">
    <property type="entry name" value="Ribosomal_mL43"/>
</dbReference>
<evidence type="ECO:0000256" key="3">
    <source>
        <dbReference type="ARBA" id="ARBA00022980"/>
    </source>
</evidence>
<dbReference type="OMA" id="ISKWIDL"/>
<keyword evidence="3" id="KW-0689">Ribosomal protein</keyword>
<evidence type="ECO:0000256" key="5">
    <source>
        <dbReference type="ARBA" id="ARBA00023274"/>
    </source>
</evidence>
<dbReference type="OrthoDB" id="88at2759"/>
<dbReference type="GeneID" id="54779983"/>
<gene>
    <name evidence="8" type="ORF">DIURU_001330</name>
</gene>